<evidence type="ECO:0000256" key="5">
    <source>
        <dbReference type="ARBA" id="ARBA00023002"/>
    </source>
</evidence>
<keyword evidence="3 8" id="KW-0479">Metal-binding</keyword>
<dbReference type="InterPro" id="IPR045306">
    <property type="entry name" value="SDH-like"/>
</dbReference>
<evidence type="ECO:0000256" key="6">
    <source>
        <dbReference type="ARBA" id="ARBA00026132"/>
    </source>
</evidence>
<sequence>MADTNLTLTLYGIKDLRLEDKPIQEPGPGEVQISIRSVGICGSDVSYWQQGRIGDYVVTTPMVMGHEPSGVVTKLGQGVTHLSVGDRVAIEPNQPCGNCGLCKNGRYNLCEKLKYLATPPTHGCLARYYCHPANFVYKLPDNVSFDEGALVQPLALGFYACQRGNVSVGNYVLVCGAGPLGMAVVLAAKARGVAKICVTDISQERLDYIKRIGADVTVTVGKEKPRVTSSRVVEALGREADVSIECSGHYTSSSNAIYSTRATGTVVQIGFGGPTVEIPLVIATLKELDIRGMARFANNYETVIEAMATGKVNAKQLITHRFSLENAIEAYNAALRREGVKIIIDCTRN</sequence>
<feature type="domain" description="Enoyl reductase (ER)" evidence="9">
    <location>
        <begin position="12"/>
        <end position="344"/>
    </location>
</feature>
<evidence type="ECO:0000256" key="1">
    <source>
        <dbReference type="ARBA" id="ARBA00001947"/>
    </source>
</evidence>
<dbReference type="Gene3D" id="3.40.50.720">
    <property type="entry name" value="NAD(P)-binding Rossmann-like Domain"/>
    <property type="match status" value="1"/>
</dbReference>
<comment type="similarity">
    <text evidence="2 8">Belongs to the zinc-containing alcohol dehydrogenase family.</text>
</comment>
<dbReference type="PANTHER" id="PTHR43161">
    <property type="entry name" value="SORBITOL DEHYDROGENASE"/>
    <property type="match status" value="1"/>
</dbReference>
<dbReference type="SUPFAM" id="SSF51735">
    <property type="entry name" value="NAD(P)-binding Rossmann-fold domains"/>
    <property type="match status" value="1"/>
</dbReference>
<dbReference type="Pfam" id="PF00107">
    <property type="entry name" value="ADH_zinc_N"/>
    <property type="match status" value="1"/>
</dbReference>
<dbReference type="InterPro" id="IPR011032">
    <property type="entry name" value="GroES-like_sf"/>
</dbReference>
<dbReference type="SUPFAM" id="SSF50129">
    <property type="entry name" value="GroES-like"/>
    <property type="match status" value="1"/>
</dbReference>
<dbReference type="GeneID" id="101862465"/>
<protein>
    <recommendedName>
        <fullName evidence="6">Sorbitol dehydrogenase</fullName>
    </recommendedName>
    <alternativeName>
        <fullName evidence="7">Polyol dehydrogenase</fullName>
    </alternativeName>
</protein>
<dbReference type="RefSeq" id="XP_012938337.1">
    <property type="nucleotide sequence ID" value="XM_013082883.1"/>
</dbReference>
<evidence type="ECO:0000259" key="9">
    <source>
        <dbReference type="SMART" id="SM00829"/>
    </source>
</evidence>
<dbReference type="InterPro" id="IPR036291">
    <property type="entry name" value="NAD(P)-bd_dom_sf"/>
</dbReference>
<evidence type="ECO:0000313" key="10">
    <source>
        <dbReference type="Proteomes" id="UP000694888"/>
    </source>
</evidence>
<gene>
    <name evidence="11" type="primary">LOC101862465</name>
</gene>
<dbReference type="CDD" id="cd05285">
    <property type="entry name" value="sorbitol_DH"/>
    <property type="match status" value="1"/>
</dbReference>
<name>A0ABM1A0H9_APLCA</name>
<evidence type="ECO:0000256" key="8">
    <source>
        <dbReference type="RuleBase" id="RU361277"/>
    </source>
</evidence>
<dbReference type="SMART" id="SM00829">
    <property type="entry name" value="PKS_ER"/>
    <property type="match status" value="1"/>
</dbReference>
<reference evidence="11" key="1">
    <citation type="submission" date="2025-08" db="UniProtKB">
        <authorList>
            <consortium name="RefSeq"/>
        </authorList>
    </citation>
    <scope>IDENTIFICATION</scope>
</reference>
<evidence type="ECO:0000256" key="4">
    <source>
        <dbReference type="ARBA" id="ARBA00022833"/>
    </source>
</evidence>
<evidence type="ECO:0000256" key="2">
    <source>
        <dbReference type="ARBA" id="ARBA00008072"/>
    </source>
</evidence>
<evidence type="ECO:0000256" key="3">
    <source>
        <dbReference type="ARBA" id="ARBA00022723"/>
    </source>
</evidence>
<dbReference type="InterPro" id="IPR013154">
    <property type="entry name" value="ADH-like_N"/>
</dbReference>
<keyword evidence="5" id="KW-0560">Oxidoreductase</keyword>
<dbReference type="PROSITE" id="PS00059">
    <property type="entry name" value="ADH_ZINC"/>
    <property type="match status" value="1"/>
</dbReference>
<comment type="cofactor">
    <cofactor evidence="1 8">
        <name>Zn(2+)</name>
        <dbReference type="ChEBI" id="CHEBI:29105"/>
    </cofactor>
</comment>
<accession>A0ABM1A0H9</accession>
<dbReference type="Pfam" id="PF08240">
    <property type="entry name" value="ADH_N"/>
    <property type="match status" value="1"/>
</dbReference>
<evidence type="ECO:0000313" key="11">
    <source>
        <dbReference type="RefSeq" id="XP_012938337.1"/>
    </source>
</evidence>
<dbReference type="InterPro" id="IPR020843">
    <property type="entry name" value="ER"/>
</dbReference>
<dbReference type="Gene3D" id="3.90.180.10">
    <property type="entry name" value="Medium-chain alcohol dehydrogenases, catalytic domain"/>
    <property type="match status" value="1"/>
</dbReference>
<dbReference type="PANTHER" id="PTHR43161:SF9">
    <property type="entry name" value="SORBITOL DEHYDROGENASE"/>
    <property type="match status" value="1"/>
</dbReference>
<organism evidence="10 11">
    <name type="scientific">Aplysia californica</name>
    <name type="common">California sea hare</name>
    <dbReference type="NCBI Taxonomy" id="6500"/>
    <lineage>
        <taxon>Eukaryota</taxon>
        <taxon>Metazoa</taxon>
        <taxon>Spiralia</taxon>
        <taxon>Lophotrochozoa</taxon>
        <taxon>Mollusca</taxon>
        <taxon>Gastropoda</taxon>
        <taxon>Heterobranchia</taxon>
        <taxon>Euthyneura</taxon>
        <taxon>Tectipleura</taxon>
        <taxon>Aplysiida</taxon>
        <taxon>Aplysioidea</taxon>
        <taxon>Aplysiidae</taxon>
        <taxon>Aplysia</taxon>
    </lineage>
</organism>
<keyword evidence="4 8" id="KW-0862">Zinc</keyword>
<dbReference type="InterPro" id="IPR002328">
    <property type="entry name" value="ADH_Zn_CS"/>
</dbReference>
<dbReference type="Proteomes" id="UP000694888">
    <property type="component" value="Unplaced"/>
</dbReference>
<evidence type="ECO:0000256" key="7">
    <source>
        <dbReference type="ARBA" id="ARBA00032485"/>
    </source>
</evidence>
<dbReference type="InterPro" id="IPR013149">
    <property type="entry name" value="ADH-like_C"/>
</dbReference>
<proteinExistence type="inferred from homology"/>
<keyword evidence="10" id="KW-1185">Reference proteome</keyword>